<sequence length="40" mass="4680">MVKLTVRIPREWATWLRARPEPQGDAITKGLECLKEKETK</sequence>
<gene>
    <name evidence="1" type="ORF">THITH_15030</name>
</gene>
<evidence type="ECO:0000313" key="2">
    <source>
        <dbReference type="Proteomes" id="UP000005289"/>
    </source>
</evidence>
<dbReference type="Proteomes" id="UP000005289">
    <property type="component" value="Chromosome"/>
</dbReference>
<dbReference type="HOGENOM" id="CLU_3297925_0_0_6"/>
<keyword evidence="2" id="KW-1185">Reference proteome</keyword>
<proteinExistence type="predicted"/>
<dbReference type="EMBL" id="CP007029">
    <property type="protein sequence ID" value="AHF00266.1"/>
    <property type="molecule type" value="Genomic_DNA"/>
</dbReference>
<dbReference type="KEGG" id="tti:THITH_15030"/>
<accession>W0DTS5</accession>
<dbReference type="AlphaFoldDB" id="W0DTS5"/>
<protein>
    <submittedName>
        <fullName evidence="1">Uncharacterized protein</fullName>
    </submittedName>
</protein>
<reference evidence="1 2" key="1">
    <citation type="submission" date="2013-12" db="EMBL/GenBank/DDBJ databases">
        <authorList>
            <consortium name="DOE Joint Genome Institute"/>
            <person name="Muyzer G."/>
            <person name="Huntemann M."/>
            <person name="Han J."/>
            <person name="Chen A."/>
            <person name="Kyrpides N."/>
            <person name="Mavromatis K."/>
            <person name="Markowitz V."/>
            <person name="Palaniappan K."/>
            <person name="Ivanova N."/>
            <person name="Schaumberg A."/>
            <person name="Pati A."/>
            <person name="Liolios K."/>
            <person name="Nordberg H.P."/>
            <person name="Cantor M.N."/>
            <person name="Hua S.X."/>
            <person name="Woyke T."/>
        </authorList>
    </citation>
    <scope>NUCLEOTIDE SEQUENCE [LARGE SCALE GENOMIC DNA]</scope>
    <source>
        <strain evidence="1 2">ARh 1</strain>
    </source>
</reference>
<evidence type="ECO:0000313" key="1">
    <source>
        <dbReference type="EMBL" id="AHF00266.1"/>
    </source>
</evidence>
<organism evidence="1 2">
    <name type="scientific">Thioalkalivibrio paradoxus ARh 1</name>
    <dbReference type="NCBI Taxonomy" id="713585"/>
    <lineage>
        <taxon>Bacteria</taxon>
        <taxon>Pseudomonadati</taxon>
        <taxon>Pseudomonadota</taxon>
        <taxon>Gammaproteobacteria</taxon>
        <taxon>Chromatiales</taxon>
        <taxon>Ectothiorhodospiraceae</taxon>
        <taxon>Thioalkalivibrio</taxon>
    </lineage>
</organism>
<name>W0DTS5_9GAMM</name>